<dbReference type="Proteomes" id="UP000007110">
    <property type="component" value="Unassembled WGS sequence"/>
</dbReference>
<protein>
    <recommendedName>
        <fullName evidence="1">C-type lectin domain-containing protein</fullName>
    </recommendedName>
</protein>
<accession>A0A7M7LKW7</accession>
<dbReference type="AlphaFoldDB" id="A0A7M7LKW7"/>
<dbReference type="EnsemblMetazoa" id="XM_001181290">
    <property type="protein sequence ID" value="XP_001181290"/>
    <property type="gene ID" value="LOC753137"/>
</dbReference>
<evidence type="ECO:0000313" key="2">
    <source>
        <dbReference type="EnsemblMetazoa" id="XP_001181290"/>
    </source>
</evidence>
<evidence type="ECO:0000259" key="1">
    <source>
        <dbReference type="PROSITE" id="PS50041"/>
    </source>
</evidence>
<sequence>MSSSSSPSFRWLDDDGSNLHYAICEKEGDCDGVPHTNYTYGGSCFYVYPFPDTFLLMKSICETHGMHLVSIGSEEEQDFLVSILPDISSDYWIGLDNITWQDGSQMIFNSFKGSFDFDLGGTCFMMVTEHLEWFDLTDDTSNEGYYICEREGSE</sequence>
<dbReference type="Gene3D" id="3.10.100.10">
    <property type="entry name" value="Mannose-Binding Protein A, subunit A"/>
    <property type="match status" value="1"/>
</dbReference>
<dbReference type="OrthoDB" id="2142683at2759"/>
<dbReference type="CDD" id="cd00037">
    <property type="entry name" value="CLECT"/>
    <property type="match status" value="1"/>
</dbReference>
<dbReference type="InterPro" id="IPR016187">
    <property type="entry name" value="CTDL_fold"/>
</dbReference>
<dbReference type="PROSITE" id="PS50041">
    <property type="entry name" value="C_TYPE_LECTIN_2"/>
    <property type="match status" value="1"/>
</dbReference>
<dbReference type="SUPFAM" id="SSF56436">
    <property type="entry name" value="C-type lectin-like"/>
    <property type="match status" value="1"/>
</dbReference>
<organism evidence="2 3">
    <name type="scientific">Strongylocentrotus purpuratus</name>
    <name type="common">Purple sea urchin</name>
    <dbReference type="NCBI Taxonomy" id="7668"/>
    <lineage>
        <taxon>Eukaryota</taxon>
        <taxon>Metazoa</taxon>
        <taxon>Echinodermata</taxon>
        <taxon>Eleutherozoa</taxon>
        <taxon>Echinozoa</taxon>
        <taxon>Echinoidea</taxon>
        <taxon>Euechinoidea</taxon>
        <taxon>Echinacea</taxon>
        <taxon>Camarodonta</taxon>
        <taxon>Echinidea</taxon>
        <taxon>Strongylocentrotidae</taxon>
        <taxon>Strongylocentrotus</taxon>
    </lineage>
</organism>
<dbReference type="GeneID" id="753137"/>
<dbReference type="KEGG" id="spu:753137"/>
<dbReference type="RefSeq" id="XP_001181290.1">
    <property type="nucleotide sequence ID" value="XM_001181290.2"/>
</dbReference>
<name>A0A7M7LKW7_STRPU</name>
<dbReference type="InParanoid" id="A0A7M7LKW7"/>
<dbReference type="Pfam" id="PF00059">
    <property type="entry name" value="Lectin_C"/>
    <property type="match status" value="1"/>
</dbReference>
<keyword evidence="3" id="KW-1185">Reference proteome</keyword>
<dbReference type="InterPro" id="IPR050111">
    <property type="entry name" value="C-type_lectin/snaclec_domain"/>
</dbReference>
<proteinExistence type="predicted"/>
<dbReference type="SMART" id="SM00034">
    <property type="entry name" value="CLECT"/>
    <property type="match status" value="1"/>
</dbReference>
<reference evidence="2" key="2">
    <citation type="submission" date="2021-01" db="UniProtKB">
        <authorList>
            <consortium name="EnsemblMetazoa"/>
        </authorList>
    </citation>
    <scope>IDENTIFICATION</scope>
</reference>
<dbReference type="PANTHER" id="PTHR22803">
    <property type="entry name" value="MANNOSE, PHOSPHOLIPASE, LECTIN RECEPTOR RELATED"/>
    <property type="match status" value="1"/>
</dbReference>
<dbReference type="InterPro" id="IPR016186">
    <property type="entry name" value="C-type_lectin-like/link_sf"/>
</dbReference>
<evidence type="ECO:0000313" key="3">
    <source>
        <dbReference type="Proteomes" id="UP000007110"/>
    </source>
</evidence>
<feature type="domain" description="C-type lectin" evidence="1">
    <location>
        <begin position="40"/>
        <end position="135"/>
    </location>
</feature>
<reference evidence="3" key="1">
    <citation type="submission" date="2015-02" db="EMBL/GenBank/DDBJ databases">
        <title>Genome sequencing for Strongylocentrotus purpuratus.</title>
        <authorList>
            <person name="Murali S."/>
            <person name="Liu Y."/>
            <person name="Vee V."/>
            <person name="English A."/>
            <person name="Wang M."/>
            <person name="Skinner E."/>
            <person name="Han Y."/>
            <person name="Muzny D.M."/>
            <person name="Worley K.C."/>
            <person name="Gibbs R.A."/>
        </authorList>
    </citation>
    <scope>NUCLEOTIDE SEQUENCE</scope>
</reference>
<dbReference type="InterPro" id="IPR001304">
    <property type="entry name" value="C-type_lectin-like"/>
</dbReference>